<comment type="caution">
    <text evidence="1">The sequence shown here is derived from an EMBL/GenBank/DDBJ whole genome shotgun (WGS) entry which is preliminary data.</text>
</comment>
<dbReference type="Proteomes" id="UP000192411">
    <property type="component" value="Unassembled WGS sequence"/>
</dbReference>
<dbReference type="EMBL" id="MVIM01000038">
    <property type="protein sequence ID" value="ORB60621.1"/>
    <property type="molecule type" value="Genomic_DNA"/>
</dbReference>
<evidence type="ECO:0000313" key="2">
    <source>
        <dbReference type="Proteomes" id="UP000192411"/>
    </source>
</evidence>
<protein>
    <submittedName>
        <fullName evidence="1">Uncharacterized protein</fullName>
    </submittedName>
</protein>
<accession>A0A1X0JD09</accession>
<reference evidence="1 2" key="1">
    <citation type="submission" date="2017-02" db="EMBL/GenBank/DDBJ databases">
        <title>The new phylogeny of genus Mycobacterium.</title>
        <authorList>
            <person name="Tortoli E."/>
            <person name="Trovato A."/>
            <person name="Cirillo D.M."/>
        </authorList>
    </citation>
    <scope>NUCLEOTIDE SEQUENCE [LARGE SCALE GENOMIC DNA]</scope>
    <source>
        <strain evidence="1 2">DSM 44338</strain>
    </source>
</reference>
<proteinExistence type="predicted"/>
<keyword evidence="2" id="KW-1185">Reference proteome</keyword>
<evidence type="ECO:0000313" key="1">
    <source>
        <dbReference type="EMBL" id="ORB60621.1"/>
    </source>
</evidence>
<dbReference type="AlphaFoldDB" id="A0A1X0JD09"/>
<sequence length="124" mass="13006">MSLPARRTDVHLREVRSVDAGLPTRRLFDGQGRPWAALNRYGVDQCPVQRRFVNNQPGSTLTIARADGDRFVDSSAIVSGDVATGACGDGSLNAIAGCVCAVPKPGSTDLSTTSANAMTQTASR</sequence>
<gene>
    <name evidence="1" type="ORF">BST47_29865</name>
</gene>
<organism evidence="1 2">
    <name type="scientific">Mycolicibacterium tusciae</name>
    <dbReference type="NCBI Taxonomy" id="75922"/>
    <lineage>
        <taxon>Bacteria</taxon>
        <taxon>Bacillati</taxon>
        <taxon>Actinomycetota</taxon>
        <taxon>Actinomycetes</taxon>
        <taxon>Mycobacteriales</taxon>
        <taxon>Mycobacteriaceae</taxon>
        <taxon>Mycolicibacterium</taxon>
    </lineage>
</organism>
<name>A0A1X0JD09_9MYCO</name>